<keyword evidence="3" id="KW-0808">Transferase</keyword>
<dbReference type="PRINTS" id="PR00344">
    <property type="entry name" value="BCTRLSENSOR"/>
</dbReference>
<dbReference type="PANTHER" id="PTHR34220">
    <property type="entry name" value="SENSOR HISTIDINE KINASE YPDA"/>
    <property type="match status" value="1"/>
</dbReference>
<keyword evidence="6" id="KW-0067">ATP-binding</keyword>
<dbReference type="InterPro" id="IPR005467">
    <property type="entry name" value="His_kinase_dom"/>
</dbReference>
<dbReference type="InterPro" id="IPR050640">
    <property type="entry name" value="Bact_2-comp_sensor_kinase"/>
</dbReference>
<proteinExistence type="predicted"/>
<dbReference type="Gene3D" id="3.30.565.10">
    <property type="entry name" value="Histidine kinase-like ATPase, C-terminal domain"/>
    <property type="match status" value="1"/>
</dbReference>
<gene>
    <name evidence="9" type="ORF">H7B67_10900</name>
</gene>
<dbReference type="AlphaFoldDB" id="A0A841SWR3"/>
<dbReference type="PROSITE" id="PS50109">
    <property type="entry name" value="HIS_KIN"/>
    <property type="match status" value="1"/>
</dbReference>
<accession>A0A841SWR3</accession>
<dbReference type="InterPro" id="IPR004358">
    <property type="entry name" value="Sig_transdc_His_kin-like_C"/>
</dbReference>
<dbReference type="PANTHER" id="PTHR34220:SF7">
    <property type="entry name" value="SENSOR HISTIDINE KINASE YPDA"/>
    <property type="match status" value="1"/>
</dbReference>
<keyword evidence="7" id="KW-0902">Two-component regulatory system</keyword>
<evidence type="ECO:0000313" key="9">
    <source>
        <dbReference type="EMBL" id="MBB6634618.1"/>
    </source>
</evidence>
<evidence type="ECO:0000256" key="6">
    <source>
        <dbReference type="ARBA" id="ARBA00022840"/>
    </source>
</evidence>
<dbReference type="InterPro" id="IPR003594">
    <property type="entry name" value="HATPase_dom"/>
</dbReference>
<dbReference type="InterPro" id="IPR036890">
    <property type="entry name" value="HATPase_C_sf"/>
</dbReference>
<feature type="domain" description="Histidine kinase" evidence="8">
    <location>
        <begin position="327"/>
        <end position="434"/>
    </location>
</feature>
<dbReference type="SUPFAM" id="SSF55874">
    <property type="entry name" value="ATPase domain of HSP90 chaperone/DNA topoisomerase II/histidine kinase"/>
    <property type="match status" value="1"/>
</dbReference>
<dbReference type="Proteomes" id="UP000535838">
    <property type="component" value="Unassembled WGS sequence"/>
</dbReference>
<name>A0A841SWR3_9BACL</name>
<dbReference type="Pfam" id="PF02518">
    <property type="entry name" value="HATPase_c"/>
    <property type="match status" value="1"/>
</dbReference>
<protein>
    <recommendedName>
        <fullName evidence="2">histidine kinase</fullName>
        <ecNumber evidence="2">2.7.13.3</ecNumber>
    </recommendedName>
</protein>
<keyword evidence="5 9" id="KW-0418">Kinase</keyword>
<evidence type="ECO:0000256" key="5">
    <source>
        <dbReference type="ARBA" id="ARBA00022777"/>
    </source>
</evidence>
<dbReference type="RefSeq" id="WP_185119851.1">
    <property type="nucleotide sequence ID" value="NZ_JACJVQ010000007.1"/>
</dbReference>
<evidence type="ECO:0000259" key="8">
    <source>
        <dbReference type="PROSITE" id="PS50109"/>
    </source>
</evidence>
<sequence>MMPNGSFVIGQNPGSELDIVSKNEIRSKNGAPYWSSVKDDPQENGEVRAFRLSRVWKDDAFRPVGTFYLIVNADVFRDILKSAMTGSNSRLELAGTEGVLLGEQVQESNASLQTIRLAKSLGINNWTLDAYFAPHSLYSTVYRMSTFAAWLAVGCILLGIVASQIIRSDVAVPIHKLMTNMRLGLKGHPPKSLRKFNGAREITELNDTFISVMYEIYNLVEEVKKSEGRKREAQLKVLQNQLSPHFMYNTLNSIRWMAMIRKQDHIREMVDALSNLLRYSIRDTDELVSLEEELDVMRNFVKIQQVRYQNFAFAVELDDAVREHRLLKFLLQPLLENAIIHGLSAIHHAGEIRIEATRDAGYLRIWIKDNGIGIPPDRLNRIREDIRTGNPNNHIGLSNVKERIELHYGPPYGLDIASRQGEGTLVELRLPLLEKREANPNV</sequence>
<dbReference type="GO" id="GO:0000155">
    <property type="term" value="F:phosphorelay sensor kinase activity"/>
    <property type="evidence" value="ECO:0007669"/>
    <property type="project" value="InterPro"/>
</dbReference>
<evidence type="ECO:0000256" key="3">
    <source>
        <dbReference type="ARBA" id="ARBA00022679"/>
    </source>
</evidence>
<evidence type="ECO:0000256" key="2">
    <source>
        <dbReference type="ARBA" id="ARBA00012438"/>
    </source>
</evidence>
<keyword evidence="4" id="KW-0547">Nucleotide-binding</keyword>
<evidence type="ECO:0000256" key="1">
    <source>
        <dbReference type="ARBA" id="ARBA00000085"/>
    </source>
</evidence>
<evidence type="ECO:0000313" key="10">
    <source>
        <dbReference type="Proteomes" id="UP000535838"/>
    </source>
</evidence>
<dbReference type="GO" id="GO:0005524">
    <property type="term" value="F:ATP binding"/>
    <property type="evidence" value="ECO:0007669"/>
    <property type="project" value="UniProtKB-KW"/>
</dbReference>
<keyword evidence="10" id="KW-1185">Reference proteome</keyword>
<organism evidence="9 10">
    <name type="scientific">Cohnella thailandensis</name>
    <dbReference type="NCBI Taxonomy" id="557557"/>
    <lineage>
        <taxon>Bacteria</taxon>
        <taxon>Bacillati</taxon>
        <taxon>Bacillota</taxon>
        <taxon>Bacilli</taxon>
        <taxon>Bacillales</taxon>
        <taxon>Paenibacillaceae</taxon>
        <taxon>Cohnella</taxon>
    </lineage>
</organism>
<dbReference type="GO" id="GO:0016020">
    <property type="term" value="C:membrane"/>
    <property type="evidence" value="ECO:0007669"/>
    <property type="project" value="InterPro"/>
</dbReference>
<dbReference type="EMBL" id="JACJVQ010000007">
    <property type="protein sequence ID" value="MBB6634618.1"/>
    <property type="molecule type" value="Genomic_DNA"/>
</dbReference>
<dbReference type="EC" id="2.7.13.3" evidence="2"/>
<reference evidence="9 10" key="1">
    <citation type="submission" date="2020-08" db="EMBL/GenBank/DDBJ databases">
        <title>Cohnella phylogeny.</title>
        <authorList>
            <person name="Dunlap C."/>
        </authorList>
    </citation>
    <scope>NUCLEOTIDE SEQUENCE [LARGE SCALE GENOMIC DNA]</scope>
    <source>
        <strain evidence="9 10">DSM 25241</strain>
    </source>
</reference>
<dbReference type="InterPro" id="IPR010559">
    <property type="entry name" value="Sig_transdc_His_kin_internal"/>
</dbReference>
<comment type="catalytic activity">
    <reaction evidence="1">
        <text>ATP + protein L-histidine = ADP + protein N-phospho-L-histidine.</text>
        <dbReference type="EC" id="2.7.13.3"/>
    </reaction>
</comment>
<comment type="caution">
    <text evidence="9">The sequence shown here is derived from an EMBL/GenBank/DDBJ whole genome shotgun (WGS) entry which is preliminary data.</text>
</comment>
<dbReference type="SMART" id="SM00387">
    <property type="entry name" value="HATPase_c"/>
    <property type="match status" value="1"/>
</dbReference>
<evidence type="ECO:0000256" key="7">
    <source>
        <dbReference type="ARBA" id="ARBA00023012"/>
    </source>
</evidence>
<dbReference type="Pfam" id="PF06580">
    <property type="entry name" value="His_kinase"/>
    <property type="match status" value="1"/>
</dbReference>
<evidence type="ECO:0000256" key="4">
    <source>
        <dbReference type="ARBA" id="ARBA00022741"/>
    </source>
</evidence>